<dbReference type="InterPro" id="IPR005583">
    <property type="entry name" value="YaaA"/>
</dbReference>
<dbReference type="GO" id="GO:0033194">
    <property type="term" value="P:response to hydroperoxide"/>
    <property type="evidence" value="ECO:0007669"/>
    <property type="project" value="TreeGrafter"/>
</dbReference>
<dbReference type="RefSeq" id="WP_109748451.1">
    <property type="nucleotide sequence ID" value="NZ_JANKBI010000018.1"/>
</dbReference>
<evidence type="ECO:0000313" key="2">
    <source>
        <dbReference type="EMBL" id="PWJ72452.1"/>
    </source>
</evidence>
<dbReference type="PANTHER" id="PTHR30283:SF4">
    <property type="entry name" value="PEROXIDE STRESS RESISTANCE PROTEIN YAAA"/>
    <property type="match status" value="1"/>
</dbReference>
<evidence type="ECO:0000256" key="1">
    <source>
        <dbReference type="HAMAP-Rule" id="MF_00652"/>
    </source>
</evidence>
<organism evidence="2 3">
    <name type="scientific">Murimonas intestini</name>
    <dbReference type="NCBI Taxonomy" id="1337051"/>
    <lineage>
        <taxon>Bacteria</taxon>
        <taxon>Bacillati</taxon>
        <taxon>Bacillota</taxon>
        <taxon>Clostridia</taxon>
        <taxon>Lachnospirales</taxon>
        <taxon>Lachnospiraceae</taxon>
        <taxon>Murimonas</taxon>
    </lineage>
</organism>
<dbReference type="AlphaFoldDB" id="A0AB73SYG6"/>
<name>A0AB73SYG6_9FIRM</name>
<proteinExistence type="inferred from homology"/>
<keyword evidence="3" id="KW-1185">Reference proteome</keyword>
<dbReference type="EMBL" id="QGGY01000018">
    <property type="protein sequence ID" value="PWJ72452.1"/>
    <property type="molecule type" value="Genomic_DNA"/>
</dbReference>
<evidence type="ECO:0000313" key="3">
    <source>
        <dbReference type="Proteomes" id="UP000245412"/>
    </source>
</evidence>
<dbReference type="NCBIfam" id="NF002543">
    <property type="entry name" value="PRK02101.1-4"/>
    <property type="match status" value="1"/>
</dbReference>
<comment type="caution">
    <text evidence="2">The sequence shown here is derived from an EMBL/GenBank/DDBJ whole genome shotgun (WGS) entry which is preliminary data.</text>
</comment>
<dbReference type="HAMAP" id="MF_00652">
    <property type="entry name" value="UPF0246"/>
    <property type="match status" value="1"/>
</dbReference>
<dbReference type="Pfam" id="PF03883">
    <property type="entry name" value="H2O2_YaaD"/>
    <property type="match status" value="1"/>
</dbReference>
<gene>
    <name evidence="2" type="ORF">C7383_11863</name>
</gene>
<sequence>MKIIISPAKKMNICDDILEISGLPDLIQEAGQLCSRLKEMSYEELKALWKCNDKIASLNEERVRNMDLYGRLSPALLAYEGIQYQYMAPHVFTDSQWEYAQKNLRILSGFYGILKPRDGIIPYRLEMQARLSVENEKDLYNYWKGKIAERLIEDKEESVLNLASKEYSRAVEPYIGKNTPFVTCTFGEIEDGRVKVKGTQAKMARGEMVRWLTENQIGGIKEVSRFDGLGYSFRPELSDEAELVFVKETVRSK</sequence>
<accession>A0AB73SYG6</accession>
<dbReference type="Proteomes" id="UP000245412">
    <property type="component" value="Unassembled WGS sequence"/>
</dbReference>
<comment type="similarity">
    <text evidence="1">Belongs to the UPF0246 family.</text>
</comment>
<reference evidence="2 3" key="1">
    <citation type="submission" date="2018-05" db="EMBL/GenBank/DDBJ databases">
        <authorList>
            <person name="Goeker M."/>
            <person name="Huntemann M."/>
            <person name="Clum A."/>
            <person name="Pillay M."/>
            <person name="Palaniappan K."/>
            <person name="Varghese N."/>
            <person name="Mikhailova N."/>
            <person name="Stamatis D."/>
            <person name="Reddy T."/>
            <person name="Daum C."/>
            <person name="Shapiro N."/>
            <person name="Ivanova N."/>
            <person name="Kyrpides N."/>
            <person name="Woyke T."/>
        </authorList>
    </citation>
    <scope>NUCLEOTIDE SEQUENCE [LARGE SCALE GENOMIC DNA]</scope>
    <source>
        <strain evidence="2 3">DSM 26524</strain>
    </source>
</reference>
<protein>
    <recommendedName>
        <fullName evidence="1">UPF0246 protein C7383_11863</fullName>
    </recommendedName>
</protein>
<dbReference type="PANTHER" id="PTHR30283">
    <property type="entry name" value="PEROXIDE STRESS RESPONSE PROTEIN YAAA"/>
    <property type="match status" value="1"/>
</dbReference>
<dbReference type="GO" id="GO:0005829">
    <property type="term" value="C:cytosol"/>
    <property type="evidence" value="ECO:0007669"/>
    <property type="project" value="TreeGrafter"/>
</dbReference>